<feature type="transmembrane region" description="Helical" evidence="6">
    <location>
        <begin position="252"/>
        <end position="273"/>
    </location>
</feature>
<dbReference type="GO" id="GO:0022857">
    <property type="term" value="F:transmembrane transporter activity"/>
    <property type="evidence" value="ECO:0007669"/>
    <property type="project" value="InterPro"/>
</dbReference>
<dbReference type="PANTHER" id="PTHR47089:SF1">
    <property type="entry name" value="GUANOSINE ABC TRANSPORTER PERMEASE PROTEIN NUPP"/>
    <property type="match status" value="1"/>
</dbReference>
<dbReference type="Pfam" id="PF02653">
    <property type="entry name" value="BPD_transp_2"/>
    <property type="match status" value="1"/>
</dbReference>
<comment type="caution">
    <text evidence="7">The sequence shown here is derived from an EMBL/GenBank/DDBJ whole genome shotgun (WGS) entry which is preliminary data.</text>
</comment>
<evidence type="ECO:0000256" key="6">
    <source>
        <dbReference type="SAM" id="Phobius"/>
    </source>
</evidence>
<dbReference type="InterPro" id="IPR001851">
    <property type="entry name" value="ABC_transp_permease"/>
</dbReference>
<dbReference type="EMBL" id="CBFW010000314">
    <property type="protein sequence ID" value="CDC75681.1"/>
    <property type="molecule type" value="Genomic_DNA"/>
</dbReference>
<evidence type="ECO:0000313" key="7">
    <source>
        <dbReference type="EMBL" id="CDC75681.1"/>
    </source>
</evidence>
<evidence type="ECO:0000313" key="10">
    <source>
        <dbReference type="Proteomes" id="UP001139365"/>
    </source>
</evidence>
<feature type="transmembrane region" description="Helical" evidence="6">
    <location>
        <begin position="101"/>
        <end position="122"/>
    </location>
</feature>
<reference evidence="7" key="1">
    <citation type="submission" date="2012-11" db="EMBL/GenBank/DDBJ databases">
        <title>Dependencies among metagenomic species, viruses, plasmids and units of genetic variation.</title>
        <authorList>
            <person name="Nielsen H.B."/>
            <person name="Almeida M."/>
            <person name="Juncker A.S."/>
            <person name="Rasmussen S."/>
            <person name="Li J."/>
            <person name="Sunagawa S."/>
            <person name="Plichta D."/>
            <person name="Gautier L."/>
            <person name="Le Chatelier E."/>
            <person name="Peletier E."/>
            <person name="Bonde I."/>
            <person name="Nielsen T."/>
            <person name="Manichanh C."/>
            <person name="Arumugam M."/>
            <person name="Batto J."/>
            <person name="Santos M.B.Q.D."/>
            <person name="Blom N."/>
            <person name="Borruel N."/>
            <person name="Burgdorf K.S."/>
            <person name="Boumezbeur F."/>
            <person name="Casellas F."/>
            <person name="Dore J."/>
            <person name="Guarner F."/>
            <person name="Hansen T."/>
            <person name="Hildebrand F."/>
            <person name="Kaas R.S."/>
            <person name="Kennedy S."/>
            <person name="Kristiansen K."/>
            <person name="Kultima J.R."/>
            <person name="Leonard P."/>
            <person name="Levenez F."/>
            <person name="Lund O."/>
            <person name="Moumen B."/>
            <person name="Le Paslier D."/>
            <person name="Pons N."/>
            <person name="Pedersen O."/>
            <person name="Prifti E."/>
            <person name="Qin J."/>
            <person name="Raes J."/>
            <person name="Tap J."/>
            <person name="Tims S."/>
            <person name="Ussery D.W."/>
            <person name="Yamada T."/>
            <person name="MetaHit consortium"/>
            <person name="Renault P."/>
            <person name="Sicheritz-Ponten T."/>
            <person name="Bork P."/>
            <person name="Wang J."/>
            <person name="Brunak S."/>
            <person name="Ehrlich S.D."/>
        </authorList>
    </citation>
    <scope>NUCLEOTIDE SEQUENCE [LARGE SCALE GENOMIC DNA]</scope>
</reference>
<evidence type="ECO:0000256" key="1">
    <source>
        <dbReference type="ARBA" id="ARBA00004651"/>
    </source>
</evidence>
<evidence type="ECO:0000313" key="8">
    <source>
        <dbReference type="EMBL" id="MCI5756020.1"/>
    </source>
</evidence>
<feature type="transmembrane region" description="Helical" evidence="6">
    <location>
        <begin position="205"/>
        <end position="223"/>
    </location>
</feature>
<dbReference type="AlphaFoldDB" id="R6U6H1"/>
<keyword evidence="3 6" id="KW-0812">Transmembrane</keyword>
<dbReference type="PANTHER" id="PTHR47089">
    <property type="entry name" value="ABC TRANSPORTER, PERMEASE PROTEIN"/>
    <property type="match status" value="1"/>
</dbReference>
<feature type="transmembrane region" description="Helical" evidence="6">
    <location>
        <begin position="162"/>
        <end position="180"/>
    </location>
</feature>
<evidence type="ECO:0000256" key="5">
    <source>
        <dbReference type="ARBA" id="ARBA00023136"/>
    </source>
</evidence>
<feature type="transmembrane region" description="Helical" evidence="6">
    <location>
        <begin position="335"/>
        <end position="355"/>
    </location>
</feature>
<dbReference type="STRING" id="1263015.BN580_01904"/>
<feature type="transmembrane region" description="Helical" evidence="6">
    <location>
        <begin position="128"/>
        <end position="150"/>
    </location>
</feature>
<protein>
    <submittedName>
        <fullName evidence="8">ABC transporter permease</fullName>
    </submittedName>
    <submittedName>
        <fullName evidence="7">Inner-membrane translocator</fullName>
    </submittedName>
</protein>
<dbReference type="CDD" id="cd06580">
    <property type="entry name" value="TM_PBP1_transp_TpRbsC_like"/>
    <property type="match status" value="1"/>
</dbReference>
<dbReference type="Proteomes" id="UP001139365">
    <property type="component" value="Unassembled WGS sequence"/>
</dbReference>
<keyword evidence="5 6" id="KW-0472">Membrane</keyword>
<organism evidence="7 9">
    <name type="scientific">Candidatus Colimorpha enterica</name>
    <dbReference type="NCBI Taxonomy" id="3083063"/>
    <lineage>
        <taxon>Bacteria</taxon>
        <taxon>Pseudomonadati</taxon>
        <taxon>Bacteroidota</taxon>
        <taxon>Bacteroidia</taxon>
        <taxon>Bacteroidales</taxon>
        <taxon>Candidatus Colimorpha</taxon>
    </lineage>
</organism>
<accession>R6U6H1</accession>
<keyword evidence="4 6" id="KW-1133">Transmembrane helix</keyword>
<proteinExistence type="predicted"/>
<feature type="transmembrane region" description="Helical" evidence="6">
    <location>
        <begin position="28"/>
        <end position="53"/>
    </location>
</feature>
<evidence type="ECO:0000256" key="3">
    <source>
        <dbReference type="ARBA" id="ARBA00022692"/>
    </source>
</evidence>
<sequence>MAKEINKTHREPLFHVLKRPSISFGKALFIRIAAILIAFVVCALISGVLVNNATPVSFFESVFKGSFGTTRKIWKLFKDISVLLCISLAITPAFRMKFWNIGAEGQVLVGALACAACMYYLNGKASDPVIIICMFAASVLAGMVWAGIPALFKAQWNTNETLFTLMMNYIATYLVAYFLIKWTPNGSSSLGILPAGHLPRLGHEYLLIIVSVALLTVLVHIYLNYSKHGYEISVVGESEKTARYIGINVKKVIIRTMLFSGALCGIAAFLIVGGLDHTVTENTVGGLGFTAIMVSWLAKFKPFNMIFTSLLIVFLKQGAAQLSQDFDISSAFPNIVVGIILFFVIGCEFFINYRIARRSSAKEAK</sequence>
<reference evidence="8 10" key="2">
    <citation type="submission" date="2022-03" db="EMBL/GenBank/DDBJ databases">
        <title>Metagenome-assembled genomes from swine fecal metagenomes.</title>
        <authorList>
            <person name="Holman D.B."/>
            <person name="Kommadath A."/>
        </authorList>
    </citation>
    <scope>NUCLEOTIDE SEQUENCE [LARGE SCALE GENOMIC DNA]</scope>
    <source>
        <strain evidence="8">SUG147</strain>
    </source>
</reference>
<comment type="subcellular location">
    <subcellularLocation>
        <location evidence="1">Cell membrane</location>
        <topology evidence="1">Multi-pass membrane protein</topology>
    </subcellularLocation>
</comment>
<dbReference type="Proteomes" id="UP000017938">
    <property type="component" value="Unassembled WGS sequence"/>
</dbReference>
<evidence type="ECO:0000313" key="9">
    <source>
        <dbReference type="Proteomes" id="UP000017938"/>
    </source>
</evidence>
<evidence type="ECO:0000256" key="2">
    <source>
        <dbReference type="ARBA" id="ARBA00022475"/>
    </source>
</evidence>
<dbReference type="EMBL" id="JALEMU010000113">
    <property type="protein sequence ID" value="MCI5756020.1"/>
    <property type="molecule type" value="Genomic_DNA"/>
</dbReference>
<name>R6U6H1_9BACT</name>
<dbReference type="GO" id="GO:0005886">
    <property type="term" value="C:plasma membrane"/>
    <property type="evidence" value="ECO:0007669"/>
    <property type="project" value="UniProtKB-SubCell"/>
</dbReference>
<keyword evidence="2" id="KW-1003">Cell membrane</keyword>
<evidence type="ECO:0000256" key="4">
    <source>
        <dbReference type="ARBA" id="ARBA00022989"/>
    </source>
</evidence>
<gene>
    <name evidence="7" type="ORF">BN580_01904</name>
    <name evidence="8" type="ORF">MR241_06975</name>
</gene>